<accession>A0ABV5HM57</accession>
<dbReference type="PROSITE" id="PS50931">
    <property type="entry name" value="HTH_LYSR"/>
    <property type="match status" value="1"/>
</dbReference>
<organism evidence="6 7">
    <name type="scientific">Vibrio olivae</name>
    <dbReference type="NCBI Taxonomy" id="1243002"/>
    <lineage>
        <taxon>Bacteria</taxon>
        <taxon>Pseudomonadati</taxon>
        <taxon>Pseudomonadota</taxon>
        <taxon>Gammaproteobacteria</taxon>
        <taxon>Vibrionales</taxon>
        <taxon>Vibrionaceae</taxon>
        <taxon>Vibrio</taxon>
    </lineage>
</organism>
<dbReference type="CDD" id="cd08474">
    <property type="entry name" value="PBP2_CrgA_like_5"/>
    <property type="match status" value="1"/>
</dbReference>
<dbReference type="Gene3D" id="1.10.10.10">
    <property type="entry name" value="Winged helix-like DNA-binding domain superfamily/Winged helix DNA-binding domain"/>
    <property type="match status" value="1"/>
</dbReference>
<dbReference type="Pfam" id="PF00126">
    <property type="entry name" value="HTH_1"/>
    <property type="match status" value="1"/>
</dbReference>
<reference evidence="6 7" key="1">
    <citation type="submission" date="2024-09" db="EMBL/GenBank/DDBJ databases">
        <authorList>
            <person name="Sun Q."/>
            <person name="Mori K."/>
        </authorList>
    </citation>
    <scope>NUCLEOTIDE SEQUENCE [LARGE SCALE GENOMIC DNA]</scope>
    <source>
        <strain evidence="6 7">CECT 8064</strain>
    </source>
</reference>
<evidence type="ECO:0000259" key="5">
    <source>
        <dbReference type="PROSITE" id="PS50931"/>
    </source>
</evidence>
<comment type="similarity">
    <text evidence="1">Belongs to the LysR transcriptional regulatory family.</text>
</comment>
<name>A0ABV5HM57_9VIBR</name>
<dbReference type="InterPro" id="IPR058163">
    <property type="entry name" value="LysR-type_TF_proteobact-type"/>
</dbReference>
<dbReference type="InterPro" id="IPR005119">
    <property type="entry name" value="LysR_subst-bd"/>
</dbReference>
<proteinExistence type="inferred from homology"/>
<keyword evidence="3" id="KW-0238">DNA-binding</keyword>
<gene>
    <name evidence="6" type="ORF">ACFFUV_10145</name>
</gene>
<feature type="domain" description="HTH lysR-type" evidence="5">
    <location>
        <begin position="4"/>
        <end position="61"/>
    </location>
</feature>
<keyword evidence="4" id="KW-0804">Transcription</keyword>
<evidence type="ECO:0000256" key="4">
    <source>
        <dbReference type="ARBA" id="ARBA00023163"/>
    </source>
</evidence>
<dbReference type="InterPro" id="IPR000847">
    <property type="entry name" value="LysR_HTH_N"/>
</dbReference>
<dbReference type="InterPro" id="IPR036390">
    <property type="entry name" value="WH_DNA-bd_sf"/>
</dbReference>
<dbReference type="RefSeq" id="WP_390192066.1">
    <property type="nucleotide sequence ID" value="NZ_JBHMEP010000002.1"/>
</dbReference>
<dbReference type="EMBL" id="JBHMEP010000002">
    <property type="protein sequence ID" value="MFB9135322.1"/>
    <property type="molecule type" value="Genomic_DNA"/>
</dbReference>
<evidence type="ECO:0000256" key="2">
    <source>
        <dbReference type="ARBA" id="ARBA00023015"/>
    </source>
</evidence>
<keyword evidence="7" id="KW-1185">Reference proteome</keyword>
<evidence type="ECO:0000313" key="6">
    <source>
        <dbReference type="EMBL" id="MFB9135322.1"/>
    </source>
</evidence>
<dbReference type="SUPFAM" id="SSF53850">
    <property type="entry name" value="Periplasmic binding protein-like II"/>
    <property type="match status" value="1"/>
</dbReference>
<dbReference type="PANTHER" id="PTHR30537">
    <property type="entry name" value="HTH-TYPE TRANSCRIPTIONAL REGULATOR"/>
    <property type="match status" value="1"/>
</dbReference>
<sequence>MKKPSLSDLEAFREVAHQQSFSRAADHLGVSRSALSHLVKGLEAYFGSQLLRRTTRSVSLTPAGERLLTGLSPILGSLDELLFEVGHDKEHMFGEVRLNGSEAAIDYVLEHVIPPFRERYPKIRLDLVCEGKLNDVIEDGFDAGIRLMESVPKDMIAIPLGPRIRFIVVASPKYLKQHSLPHTPHELNEHDCIRQRLPSGKRYRWEFSKNGKSLAIDVPGALSLDNINLMVKAASQGLGLAFVPEIHAKAQLESGQLVQVLADWCPDEAGFQIYFPRYRHMSRSLRAFLDVVKEDESKG</sequence>
<dbReference type="Proteomes" id="UP001589645">
    <property type="component" value="Unassembled WGS sequence"/>
</dbReference>
<dbReference type="Pfam" id="PF03466">
    <property type="entry name" value="LysR_substrate"/>
    <property type="match status" value="1"/>
</dbReference>
<comment type="caution">
    <text evidence="6">The sequence shown here is derived from an EMBL/GenBank/DDBJ whole genome shotgun (WGS) entry which is preliminary data.</text>
</comment>
<dbReference type="InterPro" id="IPR036388">
    <property type="entry name" value="WH-like_DNA-bd_sf"/>
</dbReference>
<evidence type="ECO:0000256" key="3">
    <source>
        <dbReference type="ARBA" id="ARBA00023125"/>
    </source>
</evidence>
<evidence type="ECO:0000256" key="1">
    <source>
        <dbReference type="ARBA" id="ARBA00009437"/>
    </source>
</evidence>
<dbReference type="Gene3D" id="3.40.190.290">
    <property type="match status" value="1"/>
</dbReference>
<dbReference type="SUPFAM" id="SSF46785">
    <property type="entry name" value="Winged helix' DNA-binding domain"/>
    <property type="match status" value="1"/>
</dbReference>
<dbReference type="PANTHER" id="PTHR30537:SF1">
    <property type="entry name" value="HTH-TYPE TRANSCRIPTIONAL REGULATOR PGRR"/>
    <property type="match status" value="1"/>
</dbReference>
<keyword evidence="2" id="KW-0805">Transcription regulation</keyword>
<protein>
    <submittedName>
        <fullName evidence="6">LysR family transcriptional regulator</fullName>
    </submittedName>
</protein>
<evidence type="ECO:0000313" key="7">
    <source>
        <dbReference type="Proteomes" id="UP001589645"/>
    </source>
</evidence>